<dbReference type="InterPro" id="IPR007526">
    <property type="entry name" value="SWIRM"/>
</dbReference>
<dbReference type="InterPro" id="IPR036388">
    <property type="entry name" value="WH-like_DNA-bd_sf"/>
</dbReference>
<dbReference type="InterPro" id="IPR017884">
    <property type="entry name" value="SANT_dom"/>
</dbReference>
<dbReference type="InterPro" id="IPR016827">
    <property type="entry name" value="Ada2/TADA2"/>
</dbReference>
<dbReference type="PANTHER" id="PTHR12374:SF20">
    <property type="entry name" value="TRANSCRIPTIONAL ADAPTER 2-ALPHA"/>
    <property type="match status" value="1"/>
</dbReference>
<dbReference type="InterPro" id="IPR009057">
    <property type="entry name" value="Homeodomain-like_sf"/>
</dbReference>
<dbReference type="GO" id="GO:0006338">
    <property type="term" value="P:chromatin remodeling"/>
    <property type="evidence" value="ECO:0007669"/>
    <property type="project" value="TreeGrafter"/>
</dbReference>
<feature type="domain" description="SANT" evidence="14">
    <location>
        <begin position="83"/>
        <end position="135"/>
    </location>
</feature>
<dbReference type="InterPro" id="IPR041983">
    <property type="entry name" value="ADA2-like_ZZ"/>
</dbReference>
<dbReference type="GO" id="GO:0006357">
    <property type="term" value="P:regulation of transcription by RNA polymerase II"/>
    <property type="evidence" value="ECO:0007669"/>
    <property type="project" value="InterPro"/>
</dbReference>
<dbReference type="Gene3D" id="1.10.10.60">
    <property type="entry name" value="Homeodomain-like"/>
    <property type="match status" value="1"/>
</dbReference>
<dbReference type="Pfam" id="PF04433">
    <property type="entry name" value="SWIRM"/>
    <property type="match status" value="1"/>
</dbReference>
<evidence type="ECO:0000259" key="11">
    <source>
        <dbReference type="PROSITE" id="PS50090"/>
    </source>
</evidence>
<dbReference type="PROSITE" id="PS01357">
    <property type="entry name" value="ZF_ZZ_1"/>
    <property type="match status" value="1"/>
</dbReference>
<evidence type="ECO:0000256" key="8">
    <source>
        <dbReference type="PIRNR" id="PIRNR025024"/>
    </source>
</evidence>
<dbReference type="Pfam" id="PF25299">
    <property type="entry name" value="ZZ_ADA2"/>
    <property type="match status" value="1"/>
</dbReference>
<dbReference type="InterPro" id="IPR043145">
    <property type="entry name" value="Znf_ZZ_sf"/>
</dbReference>
<sequence length="467" mass="54525">MTIILKKRKYVSDETEELQNEVEIGQKYHCDNCEKDITSLVRIRCAECVEFDLCVECFSSGVEIKEHKNDHKYKVMDILDFPLFDPDWAADEELMLIEGLEMFGLGNWEQISDSMMTKTKEECAQHYKQIYIDSADWPLPDMTKKFDVATMRRSCKPLRPEIKKQVKVPTKPVCSLPHNHDISGYMPARGDFDVEYEDNSEDKIKEMVFEEDESEEDKLLKVTVLEIYNKILDHRRDRKNFIFERNLVDFKKIQSQDKKRSAEEKEVLKRCRPFARLQTAEDFENLTEGLINELKLRKRIAELQELKKMGIQTSREALDYRNQKNVRDANYKSTMTRDSYMTHHGERNIPSKYSQSTLNKVIKLDEGSRSSTPTKSSRPHTPESKKSAHSLDISQSEGYELLSSQEKTLCSSLRILPRAYLVIKETLLSHHQKSGGKLKKRQARGLVKIDVNKTGKVWDFFIQSGWI</sequence>
<dbReference type="FunFam" id="1.10.10.60:FF:000110">
    <property type="entry name" value="Transcriptional adapter"/>
    <property type="match status" value="1"/>
</dbReference>
<keyword evidence="2" id="KW-0479">Metal-binding</keyword>
<keyword evidence="7 8" id="KW-0539">Nucleus</keyword>
<dbReference type="GO" id="GO:0070461">
    <property type="term" value="C:SAGA-type complex"/>
    <property type="evidence" value="ECO:0007669"/>
    <property type="project" value="TreeGrafter"/>
</dbReference>
<evidence type="ECO:0000256" key="5">
    <source>
        <dbReference type="ARBA" id="ARBA00023015"/>
    </source>
</evidence>
<dbReference type="InterPro" id="IPR000433">
    <property type="entry name" value="Znf_ZZ"/>
</dbReference>
<dbReference type="SMART" id="SM00291">
    <property type="entry name" value="ZnF_ZZ"/>
    <property type="match status" value="1"/>
</dbReference>
<proteinExistence type="predicted"/>
<dbReference type="PROSITE" id="PS51294">
    <property type="entry name" value="HTH_MYB"/>
    <property type="match status" value="1"/>
</dbReference>
<gene>
    <name evidence="16" type="primary">ADA2_1</name>
    <name evidence="16" type="ORF">HK099_002590</name>
</gene>
<dbReference type="FunFam" id="1.10.10.10:FF:000087">
    <property type="entry name" value="Transcriptional adapter 2"/>
    <property type="match status" value="1"/>
</dbReference>
<dbReference type="SUPFAM" id="SSF57850">
    <property type="entry name" value="RING/U-box"/>
    <property type="match status" value="1"/>
</dbReference>
<dbReference type="FunFam" id="3.30.60.90:FF:000008">
    <property type="entry name" value="Transcriptional adapter 2"/>
    <property type="match status" value="1"/>
</dbReference>
<evidence type="ECO:0000256" key="10">
    <source>
        <dbReference type="SAM" id="MobiDB-lite"/>
    </source>
</evidence>
<dbReference type="GO" id="GO:0003713">
    <property type="term" value="F:transcription coactivator activity"/>
    <property type="evidence" value="ECO:0007669"/>
    <property type="project" value="InterPro"/>
</dbReference>
<dbReference type="InterPro" id="IPR017930">
    <property type="entry name" value="Myb_dom"/>
</dbReference>
<dbReference type="AlphaFoldDB" id="A0AAD5Y0P5"/>
<keyword evidence="6 8" id="KW-0804">Transcription</keyword>
<dbReference type="PROSITE" id="PS50090">
    <property type="entry name" value="MYB_LIKE"/>
    <property type="match status" value="1"/>
</dbReference>
<name>A0AAD5Y0P5_9FUNG</name>
<dbReference type="PROSITE" id="PS50934">
    <property type="entry name" value="SWIRM"/>
    <property type="match status" value="1"/>
</dbReference>
<dbReference type="GO" id="GO:0008270">
    <property type="term" value="F:zinc ion binding"/>
    <property type="evidence" value="ECO:0007669"/>
    <property type="project" value="UniProtKB-KW"/>
</dbReference>
<dbReference type="PROSITE" id="PS51293">
    <property type="entry name" value="SANT"/>
    <property type="match status" value="1"/>
</dbReference>
<evidence type="ECO:0000259" key="14">
    <source>
        <dbReference type="PROSITE" id="PS51293"/>
    </source>
</evidence>
<dbReference type="Pfam" id="PF22941">
    <property type="entry name" value="TADA2A-like_3rd"/>
    <property type="match status" value="1"/>
</dbReference>
<protein>
    <recommendedName>
        <fullName evidence="8">Transcriptional adapter 2</fullName>
    </recommendedName>
</protein>
<evidence type="ECO:0000256" key="7">
    <source>
        <dbReference type="ARBA" id="ARBA00023242"/>
    </source>
</evidence>
<evidence type="ECO:0000259" key="13">
    <source>
        <dbReference type="PROSITE" id="PS50934"/>
    </source>
</evidence>
<keyword evidence="3 9" id="KW-0863">Zinc-finger</keyword>
<evidence type="ECO:0000256" key="2">
    <source>
        <dbReference type="ARBA" id="ARBA00022723"/>
    </source>
</evidence>
<dbReference type="InterPro" id="IPR055141">
    <property type="entry name" value="TADA2A_B-like_dom"/>
</dbReference>
<feature type="compositionally biased region" description="Basic and acidic residues" evidence="10">
    <location>
        <begin position="340"/>
        <end position="349"/>
    </location>
</feature>
<evidence type="ECO:0000256" key="9">
    <source>
        <dbReference type="PROSITE-ProRule" id="PRU00228"/>
    </source>
</evidence>
<dbReference type="PANTHER" id="PTHR12374">
    <property type="entry name" value="TRANSCRIPTIONAL ADAPTOR 2 ADA2 -RELATED"/>
    <property type="match status" value="1"/>
</dbReference>
<dbReference type="EMBL" id="JADGJW010000187">
    <property type="protein sequence ID" value="KAJ3222191.1"/>
    <property type="molecule type" value="Genomic_DNA"/>
</dbReference>
<dbReference type="Gene3D" id="3.30.60.90">
    <property type="match status" value="1"/>
</dbReference>
<organism evidence="16 17">
    <name type="scientific">Clydaea vesicula</name>
    <dbReference type="NCBI Taxonomy" id="447962"/>
    <lineage>
        <taxon>Eukaryota</taxon>
        <taxon>Fungi</taxon>
        <taxon>Fungi incertae sedis</taxon>
        <taxon>Chytridiomycota</taxon>
        <taxon>Chytridiomycota incertae sedis</taxon>
        <taxon>Chytridiomycetes</taxon>
        <taxon>Lobulomycetales</taxon>
        <taxon>Lobulomycetaceae</taxon>
        <taxon>Clydaea</taxon>
    </lineage>
</organism>
<dbReference type="GO" id="GO:0003682">
    <property type="term" value="F:chromatin binding"/>
    <property type="evidence" value="ECO:0007669"/>
    <property type="project" value="TreeGrafter"/>
</dbReference>
<dbReference type="PROSITE" id="PS50135">
    <property type="entry name" value="ZF_ZZ_2"/>
    <property type="match status" value="1"/>
</dbReference>
<feature type="domain" description="Myb-like" evidence="11">
    <location>
        <begin position="88"/>
        <end position="131"/>
    </location>
</feature>
<evidence type="ECO:0000313" key="17">
    <source>
        <dbReference type="Proteomes" id="UP001211065"/>
    </source>
</evidence>
<keyword evidence="5 8" id="KW-0805">Transcription regulation</keyword>
<comment type="subcellular location">
    <subcellularLocation>
        <location evidence="1 8">Nucleus</location>
    </subcellularLocation>
</comment>
<dbReference type="PIRSF" id="PIRSF025024">
    <property type="entry name" value="Transcriptional_adaptor_2"/>
    <property type="match status" value="1"/>
</dbReference>
<dbReference type="Pfam" id="PF00249">
    <property type="entry name" value="Myb_DNA-binding"/>
    <property type="match status" value="1"/>
</dbReference>
<feature type="region of interest" description="Disordered" evidence="10">
    <location>
        <begin position="329"/>
        <end position="390"/>
    </location>
</feature>
<dbReference type="CDD" id="cd00167">
    <property type="entry name" value="SANT"/>
    <property type="match status" value="1"/>
</dbReference>
<evidence type="ECO:0000256" key="4">
    <source>
        <dbReference type="ARBA" id="ARBA00022833"/>
    </source>
</evidence>
<evidence type="ECO:0000256" key="3">
    <source>
        <dbReference type="ARBA" id="ARBA00022771"/>
    </source>
</evidence>
<dbReference type="SUPFAM" id="SSF46689">
    <property type="entry name" value="Homeodomain-like"/>
    <property type="match status" value="2"/>
</dbReference>
<feature type="domain" description="ZZ-type" evidence="12">
    <location>
        <begin position="25"/>
        <end position="81"/>
    </location>
</feature>
<keyword evidence="4" id="KW-0862">Zinc</keyword>
<evidence type="ECO:0000256" key="1">
    <source>
        <dbReference type="ARBA" id="ARBA00004123"/>
    </source>
</evidence>
<evidence type="ECO:0000256" key="6">
    <source>
        <dbReference type="ARBA" id="ARBA00023163"/>
    </source>
</evidence>
<dbReference type="GO" id="GO:0005634">
    <property type="term" value="C:nucleus"/>
    <property type="evidence" value="ECO:0007669"/>
    <property type="project" value="UniProtKB-SubCell"/>
</dbReference>
<evidence type="ECO:0000259" key="12">
    <source>
        <dbReference type="PROSITE" id="PS50135"/>
    </source>
</evidence>
<comment type="caution">
    <text evidence="16">The sequence shown here is derived from an EMBL/GenBank/DDBJ whole genome shotgun (WGS) entry which is preliminary data.</text>
</comment>
<feature type="domain" description="SWIRM" evidence="13">
    <location>
        <begin position="382"/>
        <end position="467"/>
    </location>
</feature>
<dbReference type="InterPro" id="IPR001005">
    <property type="entry name" value="SANT/Myb"/>
</dbReference>
<reference evidence="16" key="1">
    <citation type="submission" date="2020-05" db="EMBL/GenBank/DDBJ databases">
        <title>Phylogenomic resolution of chytrid fungi.</title>
        <authorList>
            <person name="Stajich J.E."/>
            <person name="Amses K."/>
            <person name="Simmons R."/>
            <person name="Seto K."/>
            <person name="Myers J."/>
            <person name="Bonds A."/>
            <person name="Quandt C.A."/>
            <person name="Barry K."/>
            <person name="Liu P."/>
            <person name="Grigoriev I."/>
            <person name="Longcore J.E."/>
            <person name="James T.Y."/>
        </authorList>
    </citation>
    <scope>NUCLEOTIDE SEQUENCE</scope>
    <source>
        <strain evidence="16">JEL0476</strain>
    </source>
</reference>
<evidence type="ECO:0000259" key="15">
    <source>
        <dbReference type="PROSITE" id="PS51294"/>
    </source>
</evidence>
<evidence type="ECO:0000313" key="16">
    <source>
        <dbReference type="EMBL" id="KAJ3222191.1"/>
    </source>
</evidence>
<dbReference type="Gene3D" id="1.10.10.10">
    <property type="entry name" value="Winged helix-like DNA-binding domain superfamily/Winged helix DNA-binding domain"/>
    <property type="match status" value="1"/>
</dbReference>
<feature type="domain" description="HTH myb-type" evidence="15">
    <location>
        <begin position="88"/>
        <end position="135"/>
    </location>
</feature>
<dbReference type="SMART" id="SM00717">
    <property type="entry name" value="SANT"/>
    <property type="match status" value="1"/>
</dbReference>
<accession>A0AAD5Y0P5</accession>
<keyword evidence="17" id="KW-1185">Reference proteome</keyword>
<dbReference type="Proteomes" id="UP001211065">
    <property type="component" value="Unassembled WGS sequence"/>
</dbReference>
<dbReference type="CDD" id="cd02335">
    <property type="entry name" value="ZZ_ADA2"/>
    <property type="match status" value="1"/>
</dbReference>